<keyword evidence="6 10" id="KW-0547">Nucleotide-binding</keyword>
<feature type="region of interest" description="Interaction with substrate tRNA" evidence="10">
    <location>
        <begin position="170"/>
        <end position="174"/>
    </location>
</feature>
<sequence length="328" mass="35457">MTAIPGVPDLPASAPILVVAGPTASGKSALGLALAEQFNGTVINADSMQVYRDLRVLTARPTPAEETRVPHRLYGVLDGAVHGTAALWRGMALQAMVETVAEGRLPILLGGTGMYLRGLFEGLVDIPAIPAEARADARAKLAQVGPEGLHLALSALDPDTAARLMPGDSQRLVRAYEVALGTGRGLAAWQADSPAPPLPNPVFRLLLRPPRDALYARIDRRFEAMLAAGALDEVRAMLARTDLPADAPMRKAHGLPELVQYLNGEMALDEAVRIGQLNTRHYAKRQTTWFRHQVQPDLVVENDLGRQENFNPEAEIFPFIVRYLLTAP</sequence>
<keyword evidence="15" id="KW-1185">Reference proteome</keyword>
<evidence type="ECO:0000256" key="8">
    <source>
        <dbReference type="ARBA" id="ARBA00022842"/>
    </source>
</evidence>
<dbReference type="Pfam" id="PF01715">
    <property type="entry name" value="IPPT"/>
    <property type="match status" value="1"/>
</dbReference>
<dbReference type="NCBIfam" id="TIGR00174">
    <property type="entry name" value="miaA"/>
    <property type="match status" value="1"/>
</dbReference>
<dbReference type="InterPro" id="IPR039657">
    <property type="entry name" value="Dimethylallyltransferase"/>
</dbReference>
<evidence type="ECO:0000256" key="7">
    <source>
        <dbReference type="ARBA" id="ARBA00022840"/>
    </source>
</evidence>
<dbReference type="RefSeq" id="WP_379721239.1">
    <property type="nucleotide sequence ID" value="NZ_JBHRYJ010000001.1"/>
</dbReference>
<comment type="caution">
    <text evidence="14">The sequence shown here is derived from an EMBL/GenBank/DDBJ whole genome shotgun (WGS) entry which is preliminary data.</text>
</comment>
<feature type="site" description="Interaction with substrate tRNA" evidence="10">
    <location>
        <position position="138"/>
    </location>
</feature>
<keyword evidence="8 10" id="KW-0460">Magnesium</keyword>
<evidence type="ECO:0000256" key="2">
    <source>
        <dbReference type="ARBA" id="ARBA00003213"/>
    </source>
</evidence>
<evidence type="ECO:0000256" key="13">
    <source>
        <dbReference type="RuleBase" id="RU003785"/>
    </source>
</evidence>
<evidence type="ECO:0000256" key="11">
    <source>
        <dbReference type="RuleBase" id="RU003783"/>
    </source>
</evidence>
<comment type="similarity">
    <text evidence="3 10 13">Belongs to the IPP transferase family.</text>
</comment>
<proteinExistence type="inferred from homology"/>
<evidence type="ECO:0000256" key="12">
    <source>
        <dbReference type="RuleBase" id="RU003784"/>
    </source>
</evidence>
<evidence type="ECO:0000256" key="5">
    <source>
        <dbReference type="ARBA" id="ARBA00022694"/>
    </source>
</evidence>
<keyword evidence="5 10" id="KW-0819">tRNA processing</keyword>
<feature type="binding site" evidence="10">
    <location>
        <begin position="21"/>
        <end position="28"/>
    </location>
    <ligand>
        <name>ATP</name>
        <dbReference type="ChEBI" id="CHEBI:30616"/>
    </ligand>
</feature>
<protein>
    <recommendedName>
        <fullName evidence="10">tRNA dimethylallyltransferase</fullName>
        <ecNumber evidence="10">2.5.1.75</ecNumber>
    </recommendedName>
    <alternativeName>
        <fullName evidence="10">Dimethylallyl diphosphate:tRNA dimethylallyltransferase</fullName>
        <shortName evidence="10">DMAPP:tRNA dimethylallyltransferase</shortName>
        <shortName evidence="10">DMATase</shortName>
    </alternativeName>
    <alternativeName>
        <fullName evidence="10">Isopentenyl-diphosphate:tRNA isopentenyltransferase</fullName>
        <shortName evidence="10">IPP transferase</shortName>
        <shortName evidence="10">IPPT</shortName>
        <shortName evidence="10">IPTase</shortName>
    </alternativeName>
</protein>
<dbReference type="PANTHER" id="PTHR11088:SF60">
    <property type="entry name" value="TRNA DIMETHYLALLYLTRANSFERASE"/>
    <property type="match status" value="1"/>
</dbReference>
<keyword evidence="7 10" id="KW-0067">ATP-binding</keyword>
<accession>A0ABV7VBC2</accession>
<dbReference type="Proteomes" id="UP001595711">
    <property type="component" value="Unassembled WGS sequence"/>
</dbReference>
<keyword evidence="4 10" id="KW-0808">Transferase</keyword>
<evidence type="ECO:0000256" key="9">
    <source>
        <dbReference type="ARBA" id="ARBA00049563"/>
    </source>
</evidence>
<dbReference type="HAMAP" id="MF_00185">
    <property type="entry name" value="IPP_trans"/>
    <property type="match status" value="1"/>
</dbReference>
<name>A0ABV7VBC2_9PROT</name>
<comment type="function">
    <text evidence="2 10 12">Catalyzes the transfer of a dimethylallyl group onto the adenine at position 37 in tRNAs that read codons beginning with uridine, leading to the formation of N6-(dimethylallyl)adenosine (i(6)A).</text>
</comment>
<evidence type="ECO:0000313" key="15">
    <source>
        <dbReference type="Proteomes" id="UP001595711"/>
    </source>
</evidence>
<evidence type="ECO:0000256" key="10">
    <source>
        <dbReference type="HAMAP-Rule" id="MF_00185"/>
    </source>
</evidence>
<evidence type="ECO:0000256" key="3">
    <source>
        <dbReference type="ARBA" id="ARBA00005842"/>
    </source>
</evidence>
<feature type="site" description="Interaction with substrate tRNA" evidence="10">
    <location>
        <position position="112"/>
    </location>
</feature>
<comment type="cofactor">
    <cofactor evidence="1 10">
        <name>Mg(2+)</name>
        <dbReference type="ChEBI" id="CHEBI:18420"/>
    </cofactor>
</comment>
<evidence type="ECO:0000256" key="1">
    <source>
        <dbReference type="ARBA" id="ARBA00001946"/>
    </source>
</evidence>
<evidence type="ECO:0000256" key="4">
    <source>
        <dbReference type="ARBA" id="ARBA00022679"/>
    </source>
</evidence>
<feature type="region of interest" description="Interaction with substrate tRNA" evidence="10">
    <location>
        <begin position="46"/>
        <end position="49"/>
    </location>
</feature>
<comment type="catalytic activity">
    <reaction evidence="9 10 11">
        <text>adenosine(37) in tRNA + dimethylallyl diphosphate = N(6)-dimethylallyladenosine(37) in tRNA + diphosphate</text>
        <dbReference type="Rhea" id="RHEA:26482"/>
        <dbReference type="Rhea" id="RHEA-COMP:10162"/>
        <dbReference type="Rhea" id="RHEA-COMP:10375"/>
        <dbReference type="ChEBI" id="CHEBI:33019"/>
        <dbReference type="ChEBI" id="CHEBI:57623"/>
        <dbReference type="ChEBI" id="CHEBI:74411"/>
        <dbReference type="ChEBI" id="CHEBI:74415"/>
        <dbReference type="EC" id="2.5.1.75"/>
    </reaction>
</comment>
<dbReference type="InterPro" id="IPR018022">
    <property type="entry name" value="IPT"/>
</dbReference>
<dbReference type="Gene3D" id="1.10.20.140">
    <property type="match status" value="1"/>
</dbReference>
<comment type="subunit">
    <text evidence="10">Monomer.</text>
</comment>
<reference evidence="15" key="1">
    <citation type="journal article" date="2019" name="Int. J. Syst. Evol. Microbiol.">
        <title>The Global Catalogue of Microorganisms (GCM) 10K type strain sequencing project: providing services to taxonomists for standard genome sequencing and annotation.</title>
        <authorList>
            <consortium name="The Broad Institute Genomics Platform"/>
            <consortium name="The Broad Institute Genome Sequencing Center for Infectious Disease"/>
            <person name="Wu L."/>
            <person name="Ma J."/>
        </authorList>
    </citation>
    <scope>NUCLEOTIDE SEQUENCE [LARGE SCALE GENOMIC DNA]</scope>
    <source>
        <strain evidence="15">KCTC 42182</strain>
    </source>
</reference>
<dbReference type="GO" id="GO:0052381">
    <property type="term" value="F:tRNA dimethylallyltransferase activity"/>
    <property type="evidence" value="ECO:0007669"/>
    <property type="project" value="UniProtKB-EC"/>
</dbReference>
<gene>
    <name evidence="10 14" type="primary">miaA</name>
    <name evidence="14" type="ORF">ACFOOQ_02415</name>
</gene>
<feature type="binding site" evidence="10">
    <location>
        <begin position="23"/>
        <end position="28"/>
    </location>
    <ligand>
        <name>substrate</name>
    </ligand>
</feature>
<comment type="caution">
    <text evidence="10">Lacks conserved residue(s) required for the propagation of feature annotation.</text>
</comment>
<dbReference type="Gene3D" id="3.40.50.300">
    <property type="entry name" value="P-loop containing nucleotide triphosphate hydrolases"/>
    <property type="match status" value="1"/>
</dbReference>
<organism evidence="14 15">
    <name type="scientific">Ferrovibrio xuzhouensis</name>
    <dbReference type="NCBI Taxonomy" id="1576914"/>
    <lineage>
        <taxon>Bacteria</taxon>
        <taxon>Pseudomonadati</taxon>
        <taxon>Pseudomonadota</taxon>
        <taxon>Alphaproteobacteria</taxon>
        <taxon>Rhodospirillales</taxon>
        <taxon>Rhodospirillaceae</taxon>
        <taxon>Ferrovibrio</taxon>
    </lineage>
</organism>
<dbReference type="PANTHER" id="PTHR11088">
    <property type="entry name" value="TRNA DIMETHYLALLYLTRANSFERASE"/>
    <property type="match status" value="1"/>
</dbReference>
<dbReference type="EC" id="2.5.1.75" evidence="10"/>
<dbReference type="InterPro" id="IPR027417">
    <property type="entry name" value="P-loop_NTPase"/>
</dbReference>
<dbReference type="EMBL" id="JBHRYJ010000001">
    <property type="protein sequence ID" value="MFC3674378.1"/>
    <property type="molecule type" value="Genomic_DNA"/>
</dbReference>
<evidence type="ECO:0000256" key="6">
    <source>
        <dbReference type="ARBA" id="ARBA00022741"/>
    </source>
</evidence>
<evidence type="ECO:0000313" key="14">
    <source>
        <dbReference type="EMBL" id="MFC3674378.1"/>
    </source>
</evidence>
<dbReference type="SUPFAM" id="SSF52540">
    <property type="entry name" value="P-loop containing nucleoside triphosphate hydrolases"/>
    <property type="match status" value="2"/>
</dbReference>